<keyword evidence="1" id="KW-0812">Transmembrane</keyword>
<feature type="transmembrane region" description="Helical" evidence="1">
    <location>
        <begin position="874"/>
        <end position="894"/>
    </location>
</feature>
<keyword evidence="1" id="KW-0472">Membrane</keyword>
<keyword evidence="1" id="KW-1133">Transmembrane helix</keyword>
<dbReference type="Gene3D" id="3.30.70.1440">
    <property type="entry name" value="Multidrug efflux transporter AcrB pore domain"/>
    <property type="match status" value="1"/>
</dbReference>
<evidence type="ECO:0000256" key="1">
    <source>
        <dbReference type="SAM" id="Phobius"/>
    </source>
</evidence>
<dbReference type="InterPro" id="IPR027463">
    <property type="entry name" value="AcrB_DN_DC_subdom"/>
</dbReference>
<dbReference type="AlphaFoldDB" id="A0A1Y5Q5V0"/>
<feature type="transmembrane region" description="Helical" evidence="1">
    <location>
        <begin position="900"/>
        <end position="925"/>
    </location>
</feature>
<accession>A0A1Y5Q5V0</accession>
<gene>
    <name evidence="2" type="ORF">STPYR_11196</name>
</gene>
<proteinExistence type="predicted"/>
<dbReference type="GO" id="GO:0042910">
    <property type="term" value="F:xenobiotic transmembrane transporter activity"/>
    <property type="evidence" value="ECO:0007669"/>
    <property type="project" value="TreeGrafter"/>
</dbReference>
<sequence>MNITELSIRRPVTTIMLFVSMVAIGLIAAFRLPLEAEPEATIPFFFVSLPYPGSTPEEVERNLLRPVEEAIATMPGIKSMNARANAEGGQIQVEFSDWGRDIAMAASEARERIDAVRDQLPDDFRRYYVQRWSTSDQEAISLRLNSQEDLTARADMIERTIKQRLERLPGVARVEVEGVAKQEVLVALDKDRLSAHGVALNELVQKLQAANFSVSAGQITEAGRRLRVQPRGELLELQSLRDLPIDQRGTRLSDIAEVGLKPQRMSYVRQMEGKPSVGVDIYKERAANLVDLSRAVRAEVEVLKDDPAMRGIGIEVTDDQGQAVISSLLALAEAGAIGLLLSVIVLYAFLRHWPSTLMVSLAIPICFIMTLGFMYFAGITLNIISMMGLLLAVGMLVDNAVVVVESIYQERESLARHPAQGPYGPDQPSLASIIGTRHVAIALSAGTLCHCVVFLPMMFGEKNIITIYLSQLAVTISVSLLASWLVAVSLIPMLSARMRTPPALKSPFISGLQERYARALRWTLQHRGWAVAGILAISLASLFPMTHTQGGGDESDPSEINIFYQWRGAYSKEEMGREVARVEEFVNARRKEFHIERVYSRYSEQGWAQTRLFLDIDDRELSKKIEEEVRKGLPQSARAKIGIGWPGGMGSEGQGIRFSLVGDSTQTLKELAEDIVPMLARDPKLRDVRVDTGDANTELAVRVNRERAAAYGFSAQQVAQFVGMALRGSSLRDFHREDVEIPVNVRFAGSENYGVEDLSSFMVRTASGKEVPLLAMVDVSVNPAANAIQRLNRQTMLRVEAGLAKDVPMDAARKSIETALDNVQFPPGYGYTFAGGSFNINFDGMQQMVNSIFIALILMLVIMAAVFESLLFPAAIMSCVLFSIFGVYWLFWLTGTEMNIMAVIGILVLMGVVVNNGIVMIEHINNLRRRGMARTDALVEGSRERLRPIMMTMGTAILAMVPIALNTQTADGMPPYHPMARAIAGGLAFSTVVSLLFLPTIYAILDDLRTGTTRLVRRARGLPAAEEGVSAAGRQPQGS</sequence>
<feature type="transmembrane region" description="Helical" evidence="1">
    <location>
        <begin position="465"/>
        <end position="491"/>
    </location>
</feature>
<dbReference type="PANTHER" id="PTHR32063">
    <property type="match status" value="1"/>
</dbReference>
<dbReference type="Gene3D" id="3.30.70.1430">
    <property type="entry name" value="Multidrug efflux transporter AcrB pore domain"/>
    <property type="match status" value="2"/>
</dbReference>
<dbReference type="SUPFAM" id="SSF82866">
    <property type="entry name" value="Multidrug efflux transporter AcrB transmembrane domain"/>
    <property type="match status" value="2"/>
</dbReference>
<feature type="transmembrane region" description="Helical" evidence="1">
    <location>
        <begin position="439"/>
        <end position="459"/>
    </location>
</feature>
<dbReference type="SUPFAM" id="SSF82693">
    <property type="entry name" value="Multidrug efflux transporter AcrB pore domain, PN1, PN2, PC1 and PC2 subdomains"/>
    <property type="match status" value="2"/>
</dbReference>
<reference evidence="2" key="1">
    <citation type="submission" date="2016-03" db="EMBL/GenBank/DDBJ databases">
        <authorList>
            <person name="Ploux O."/>
        </authorList>
    </citation>
    <scope>NUCLEOTIDE SEQUENCE</scope>
    <source>
        <strain evidence="2">UC10</strain>
    </source>
</reference>
<feature type="transmembrane region" description="Helical" evidence="1">
    <location>
        <begin position="328"/>
        <end position="350"/>
    </location>
</feature>
<dbReference type="EMBL" id="FLTS01000001">
    <property type="protein sequence ID" value="SBV36266.1"/>
    <property type="molecule type" value="Genomic_DNA"/>
</dbReference>
<feature type="transmembrane region" description="Helical" evidence="1">
    <location>
        <begin position="946"/>
        <end position="965"/>
    </location>
</feature>
<organism evidence="2">
    <name type="scientific">uncultured Stenotrophomonas sp</name>
    <dbReference type="NCBI Taxonomy" id="165438"/>
    <lineage>
        <taxon>Bacteria</taxon>
        <taxon>Pseudomonadati</taxon>
        <taxon>Pseudomonadota</taxon>
        <taxon>Gammaproteobacteria</taxon>
        <taxon>Lysobacterales</taxon>
        <taxon>Lysobacteraceae</taxon>
        <taxon>Stenotrophomonas</taxon>
        <taxon>environmental samples</taxon>
    </lineage>
</organism>
<feature type="transmembrane region" description="Helical" evidence="1">
    <location>
        <begin position="848"/>
        <end position="867"/>
    </location>
</feature>
<feature type="transmembrane region" description="Helical" evidence="1">
    <location>
        <begin position="12"/>
        <end position="34"/>
    </location>
</feature>
<dbReference type="PANTHER" id="PTHR32063:SF73">
    <property type="entry name" value="RND SUPERFAMILY EFFLUX PUMP PERMEASE COMPONENT 1"/>
    <property type="match status" value="1"/>
</dbReference>
<name>A0A1Y5Q5V0_9GAMM</name>
<feature type="transmembrane region" description="Helical" evidence="1">
    <location>
        <begin position="985"/>
        <end position="1005"/>
    </location>
</feature>
<feature type="transmembrane region" description="Helical" evidence="1">
    <location>
        <begin position="357"/>
        <end position="377"/>
    </location>
</feature>
<protein>
    <submittedName>
        <fullName evidence="2">Acriflavin resistance protein</fullName>
    </submittedName>
</protein>
<dbReference type="GO" id="GO:0005886">
    <property type="term" value="C:plasma membrane"/>
    <property type="evidence" value="ECO:0007669"/>
    <property type="project" value="TreeGrafter"/>
</dbReference>
<dbReference type="Pfam" id="PF00873">
    <property type="entry name" value="ACR_tran"/>
    <property type="match status" value="1"/>
</dbReference>
<dbReference type="Gene3D" id="3.30.2090.10">
    <property type="entry name" value="Multidrug efflux transporter AcrB TolC docking domain, DN and DC subdomains"/>
    <property type="match status" value="2"/>
</dbReference>
<dbReference type="SUPFAM" id="SSF82714">
    <property type="entry name" value="Multidrug efflux transporter AcrB TolC docking domain, DN and DC subdomains"/>
    <property type="match status" value="2"/>
</dbReference>
<dbReference type="Gene3D" id="3.30.70.1320">
    <property type="entry name" value="Multidrug efflux transporter AcrB pore domain like"/>
    <property type="match status" value="1"/>
</dbReference>
<dbReference type="InterPro" id="IPR001036">
    <property type="entry name" value="Acrflvin-R"/>
</dbReference>
<dbReference type="PRINTS" id="PR00702">
    <property type="entry name" value="ACRIFLAVINRP"/>
</dbReference>
<dbReference type="Gene3D" id="1.20.1640.10">
    <property type="entry name" value="Multidrug efflux transporter AcrB transmembrane domain"/>
    <property type="match status" value="2"/>
</dbReference>
<evidence type="ECO:0000313" key="2">
    <source>
        <dbReference type="EMBL" id="SBV36266.1"/>
    </source>
</evidence>